<dbReference type="PROSITE" id="PS51866">
    <property type="entry name" value="MOP"/>
    <property type="match status" value="1"/>
</dbReference>
<evidence type="ECO:0000256" key="6">
    <source>
        <dbReference type="SAM" id="MobiDB-lite"/>
    </source>
</evidence>
<proteinExistence type="predicted"/>
<dbReference type="eggNOG" id="COG3842">
    <property type="taxonomic scope" value="Bacteria"/>
</dbReference>
<evidence type="ECO:0000256" key="3">
    <source>
        <dbReference type="ARBA" id="ARBA00022741"/>
    </source>
</evidence>
<dbReference type="AlphaFoldDB" id="F8AYE2"/>
<dbReference type="PROSITE" id="PS00211">
    <property type="entry name" value="ABC_TRANSPORTER_1"/>
    <property type="match status" value="1"/>
</dbReference>
<dbReference type="PANTHER" id="PTHR42781:SF4">
    <property type="entry name" value="SPERMIDINE_PUTRESCINE IMPORT ATP-BINDING PROTEIN POTA"/>
    <property type="match status" value="1"/>
</dbReference>
<dbReference type="GO" id="GO:0016887">
    <property type="term" value="F:ATP hydrolysis activity"/>
    <property type="evidence" value="ECO:0007669"/>
    <property type="project" value="InterPro"/>
</dbReference>
<dbReference type="SUPFAM" id="SSF52540">
    <property type="entry name" value="P-loop containing nucleoside triphosphate hydrolases"/>
    <property type="match status" value="1"/>
</dbReference>
<organism evidence="9 10">
    <name type="scientific">Candidatus Protofrankia datiscae</name>
    <dbReference type="NCBI Taxonomy" id="2716812"/>
    <lineage>
        <taxon>Bacteria</taxon>
        <taxon>Bacillati</taxon>
        <taxon>Actinomycetota</taxon>
        <taxon>Actinomycetes</taxon>
        <taxon>Frankiales</taxon>
        <taxon>Frankiaceae</taxon>
        <taxon>Protofrankia</taxon>
    </lineage>
</organism>
<dbReference type="STRING" id="656024.FsymDg_3136"/>
<dbReference type="PANTHER" id="PTHR42781">
    <property type="entry name" value="SPERMIDINE/PUTRESCINE IMPORT ATP-BINDING PROTEIN POTA"/>
    <property type="match status" value="1"/>
</dbReference>
<evidence type="ECO:0000259" key="8">
    <source>
        <dbReference type="PROSITE" id="PS51866"/>
    </source>
</evidence>
<keyword evidence="2 5" id="KW-0500">Molybdenum</keyword>
<evidence type="ECO:0000259" key="7">
    <source>
        <dbReference type="PROSITE" id="PS50893"/>
    </source>
</evidence>
<dbReference type="InterPro" id="IPR003439">
    <property type="entry name" value="ABC_transporter-like_ATP-bd"/>
</dbReference>
<dbReference type="PROSITE" id="PS50893">
    <property type="entry name" value="ABC_TRANSPORTER_2"/>
    <property type="match status" value="1"/>
</dbReference>
<dbReference type="Pfam" id="PF03459">
    <property type="entry name" value="TOBE"/>
    <property type="match status" value="1"/>
</dbReference>
<evidence type="ECO:0000256" key="4">
    <source>
        <dbReference type="ARBA" id="ARBA00022840"/>
    </source>
</evidence>
<dbReference type="InterPro" id="IPR027417">
    <property type="entry name" value="P-loop_NTPase"/>
</dbReference>
<dbReference type="Gene3D" id="3.40.50.300">
    <property type="entry name" value="P-loop containing nucleotide triphosphate hydrolases"/>
    <property type="match status" value="1"/>
</dbReference>
<dbReference type="InterPro" id="IPR003593">
    <property type="entry name" value="AAA+_ATPase"/>
</dbReference>
<dbReference type="InterPro" id="IPR017871">
    <property type="entry name" value="ABC_transporter-like_CS"/>
</dbReference>
<dbReference type="EMBL" id="CP002801">
    <property type="protein sequence ID" value="AEH10445.1"/>
    <property type="molecule type" value="Genomic_DNA"/>
</dbReference>
<reference evidence="9 10" key="1">
    <citation type="submission" date="2011-05" db="EMBL/GenBank/DDBJ databases">
        <title>Complete sequence of chromosome of Frankia symbiont of Datisca glomerata.</title>
        <authorList>
            <consortium name="US DOE Joint Genome Institute"/>
            <person name="Lucas S."/>
            <person name="Han J."/>
            <person name="Lapidus A."/>
            <person name="Cheng J.-F."/>
            <person name="Goodwin L."/>
            <person name="Pitluck S."/>
            <person name="Peters L."/>
            <person name="Mikhailova N."/>
            <person name="Chertkov O."/>
            <person name="Teshima H."/>
            <person name="Han C."/>
            <person name="Tapia R."/>
            <person name="Land M."/>
            <person name="Hauser L."/>
            <person name="Kyrpides N."/>
            <person name="Ivanova N."/>
            <person name="Pagani I."/>
            <person name="Berry A."/>
            <person name="Pawlowski K."/>
            <person name="Persson T."/>
            <person name="Vanden Heuvel B."/>
            <person name="Benson D."/>
            <person name="Woyke T."/>
        </authorList>
    </citation>
    <scope>NUCLEOTIDE SEQUENCE [LARGE SCALE GENOMIC DNA]</scope>
    <source>
        <strain evidence="10">4085684</strain>
    </source>
</reference>
<sequence>MSPVSGLGERDGPAGRAGPPDGGGSDDGALLARLRVRRASGFTLDVTLTAASGTTVAVLGPNGAGKTTLLRALAGLQPVDAGRISLAGLVLDDPAEGIFVPAQRRTVGMVFQDYLLFPHLSARDNVAFGLRCRGVPRAAARAAALRWLETFGLAEFAARRPGALSGGQAQRVALARALAAGPKLLLLDEPLAALDAATRLAVRGDLRRHLSGFGGPSVLVTHDPIEAMVLADHVVIIEAGRVVQQGPPAEVARRPRTDYVARLVGLNLYRGEAEAGVVRLPGGGTLTVADSAITGPVLAALRPSAVMLGVVEPHGSARNTLAGQVTGLELLGDRARVAVDTNPALLADVTPAALAELRLEPGSRVWASFKATDIETYPDEAP</sequence>
<keyword evidence="4" id="KW-0067">ATP-binding</keyword>
<evidence type="ECO:0000256" key="1">
    <source>
        <dbReference type="ARBA" id="ARBA00022448"/>
    </source>
</evidence>
<protein>
    <submittedName>
        <fullName evidence="9">Molybdate ABC transporter, ATPase subunit</fullName>
    </submittedName>
</protein>
<dbReference type="Pfam" id="PF00005">
    <property type="entry name" value="ABC_tran"/>
    <property type="match status" value="1"/>
</dbReference>
<gene>
    <name evidence="9" type="ordered locus">FsymDg_3136</name>
</gene>
<feature type="domain" description="ABC transporter" evidence="7">
    <location>
        <begin position="28"/>
        <end position="264"/>
    </location>
</feature>
<dbReference type="InterPro" id="IPR050093">
    <property type="entry name" value="ABC_SmlMolc_Importer"/>
</dbReference>
<evidence type="ECO:0000256" key="5">
    <source>
        <dbReference type="PROSITE-ProRule" id="PRU01213"/>
    </source>
</evidence>
<dbReference type="HOGENOM" id="CLU_000604_1_1_11"/>
<dbReference type="SMART" id="SM00382">
    <property type="entry name" value="AAA"/>
    <property type="match status" value="1"/>
</dbReference>
<dbReference type="RefSeq" id="WP_013874340.1">
    <property type="nucleotide sequence ID" value="NC_015656.1"/>
</dbReference>
<dbReference type="InterPro" id="IPR004606">
    <property type="entry name" value="Mop_domain"/>
</dbReference>
<dbReference type="SUPFAM" id="SSF50331">
    <property type="entry name" value="MOP-like"/>
    <property type="match status" value="1"/>
</dbReference>
<feature type="domain" description="Mop" evidence="8">
    <location>
        <begin position="314"/>
        <end position="378"/>
    </location>
</feature>
<evidence type="ECO:0000313" key="9">
    <source>
        <dbReference type="EMBL" id="AEH10445.1"/>
    </source>
</evidence>
<evidence type="ECO:0000256" key="2">
    <source>
        <dbReference type="ARBA" id="ARBA00022505"/>
    </source>
</evidence>
<dbReference type="Proteomes" id="UP000001549">
    <property type="component" value="Chromosome"/>
</dbReference>
<evidence type="ECO:0000313" key="10">
    <source>
        <dbReference type="Proteomes" id="UP000001549"/>
    </source>
</evidence>
<accession>F8AYE2</accession>
<dbReference type="Gene3D" id="2.40.50.100">
    <property type="match status" value="1"/>
</dbReference>
<feature type="region of interest" description="Disordered" evidence="6">
    <location>
        <begin position="1"/>
        <end position="28"/>
    </location>
</feature>
<dbReference type="KEGG" id="fsy:FsymDg_3136"/>
<dbReference type="GO" id="GO:0005524">
    <property type="term" value="F:ATP binding"/>
    <property type="evidence" value="ECO:0007669"/>
    <property type="project" value="UniProtKB-KW"/>
</dbReference>
<keyword evidence="10" id="KW-1185">Reference proteome</keyword>
<keyword evidence="1" id="KW-0813">Transport</keyword>
<dbReference type="GO" id="GO:0015689">
    <property type="term" value="P:molybdate ion transport"/>
    <property type="evidence" value="ECO:0007669"/>
    <property type="project" value="InterPro"/>
</dbReference>
<name>F8AYE2_9ACTN</name>
<dbReference type="InterPro" id="IPR008995">
    <property type="entry name" value="Mo/tungstate-bd_C_term_dom"/>
</dbReference>
<dbReference type="InterPro" id="IPR005116">
    <property type="entry name" value="Transp-assoc_OB_typ1"/>
</dbReference>
<keyword evidence="3" id="KW-0547">Nucleotide-binding</keyword>